<name>A0A2N9FC97_FAGSY</name>
<dbReference type="InterPro" id="IPR001251">
    <property type="entry name" value="CRAL-TRIO_dom"/>
</dbReference>
<dbReference type="PANTHER" id="PTHR46277">
    <property type="entry name" value="OS03G0850700 PROTEIN"/>
    <property type="match status" value="1"/>
</dbReference>
<dbReference type="EMBL" id="OIVN01001001">
    <property type="protein sequence ID" value="SPC88526.1"/>
    <property type="molecule type" value="Genomic_DNA"/>
</dbReference>
<dbReference type="InterPro" id="IPR036273">
    <property type="entry name" value="CRAL/TRIO_N_dom_sf"/>
</dbReference>
<reference evidence="3" key="1">
    <citation type="submission" date="2018-02" db="EMBL/GenBank/DDBJ databases">
        <authorList>
            <person name="Cohen D.B."/>
            <person name="Kent A.D."/>
        </authorList>
    </citation>
    <scope>NUCLEOTIDE SEQUENCE</scope>
</reference>
<dbReference type="SMART" id="SM01100">
    <property type="entry name" value="CRAL_TRIO_N"/>
    <property type="match status" value="1"/>
</dbReference>
<dbReference type="Gene3D" id="3.40.525.10">
    <property type="entry name" value="CRAL-TRIO lipid binding domain"/>
    <property type="match status" value="1"/>
</dbReference>
<dbReference type="EMBL" id="OIVN01004590">
    <property type="protein sequence ID" value="SPD18254.1"/>
    <property type="molecule type" value="Genomic_DNA"/>
</dbReference>
<dbReference type="Pfam" id="PF00650">
    <property type="entry name" value="CRAL_TRIO"/>
    <property type="match status" value="1"/>
</dbReference>
<proteinExistence type="predicted"/>
<evidence type="ECO:0008006" key="5">
    <source>
        <dbReference type="Google" id="ProtNLM"/>
    </source>
</evidence>
<organism evidence="3">
    <name type="scientific">Fagus sylvatica</name>
    <name type="common">Beechnut</name>
    <dbReference type="NCBI Taxonomy" id="28930"/>
    <lineage>
        <taxon>Eukaryota</taxon>
        <taxon>Viridiplantae</taxon>
        <taxon>Streptophyta</taxon>
        <taxon>Embryophyta</taxon>
        <taxon>Tracheophyta</taxon>
        <taxon>Spermatophyta</taxon>
        <taxon>Magnoliopsida</taxon>
        <taxon>eudicotyledons</taxon>
        <taxon>Gunneridae</taxon>
        <taxon>Pentapetalae</taxon>
        <taxon>rosids</taxon>
        <taxon>fabids</taxon>
        <taxon>Fagales</taxon>
        <taxon>Fagaceae</taxon>
        <taxon>Fagus</taxon>
    </lineage>
</organism>
<feature type="domain" description="CRAL-TRIO" evidence="1">
    <location>
        <begin position="93"/>
        <end position="209"/>
    </location>
</feature>
<evidence type="ECO:0000313" key="4">
    <source>
        <dbReference type="EMBL" id="SPD18254.1"/>
    </source>
</evidence>
<accession>A0A2N9FC97</accession>
<dbReference type="CDD" id="cd00170">
    <property type="entry name" value="SEC14"/>
    <property type="match status" value="1"/>
</dbReference>
<dbReference type="PANTHER" id="PTHR46277:SF19">
    <property type="entry name" value="RANDOM SLUG PROTEIN 5-LIKE"/>
    <property type="match status" value="1"/>
</dbReference>
<dbReference type="InterPro" id="IPR036865">
    <property type="entry name" value="CRAL-TRIO_dom_sf"/>
</dbReference>
<dbReference type="SUPFAM" id="SSF52087">
    <property type="entry name" value="CRAL/TRIO domain"/>
    <property type="match status" value="1"/>
</dbReference>
<evidence type="ECO:0000313" key="3">
    <source>
        <dbReference type="EMBL" id="SPC88526.1"/>
    </source>
</evidence>
<dbReference type="AlphaFoldDB" id="A0A2N9FC97"/>
<dbReference type="InterPro" id="IPR011074">
    <property type="entry name" value="CRAL/TRIO_N_dom"/>
</dbReference>
<evidence type="ECO:0000259" key="1">
    <source>
        <dbReference type="SMART" id="SM00516"/>
    </source>
</evidence>
<dbReference type="SUPFAM" id="SSF46938">
    <property type="entry name" value="CRAL/TRIO N-terminal domain"/>
    <property type="match status" value="1"/>
</dbReference>
<gene>
    <name evidence="3" type="ORF">FSB_LOCUS16408</name>
    <name evidence="4" type="ORF">FSB_LOCUS46136</name>
</gene>
<sequence length="216" mass="24528">MMNSNIIESKESVEEQGARNANEIELTRIRLMRAFVESQDPSSKDVDDLMIRRFLRARDLDMEKASSLFLKYLKWRRTFVPNGSISASELPHEIAQNKMFLQGFDKKGRPIAVVFGARHFQSEGGIEEFKRFVVLGLDKLCSRMPPGQEKFVFIGDLQGWGYSNSDVRGCLGALSILQILFVDNKRIKSTLLEEIDESQLPEIFGGQLPLVPVQDS</sequence>
<dbReference type="SMART" id="SM00516">
    <property type="entry name" value="SEC14"/>
    <property type="match status" value="1"/>
</dbReference>
<protein>
    <recommendedName>
        <fullName evidence="5">CRAL-TRIO domain-containing protein</fullName>
    </recommendedName>
</protein>
<feature type="domain" description="CRAL/TRIO N-terminal" evidence="2">
    <location>
        <begin position="47"/>
        <end position="72"/>
    </location>
</feature>
<evidence type="ECO:0000259" key="2">
    <source>
        <dbReference type="SMART" id="SM01100"/>
    </source>
</evidence>